<reference evidence="1 2" key="1">
    <citation type="submission" date="2015-04" db="EMBL/GenBank/DDBJ databases">
        <title>Carnobacterium maltaromaticum LMA28 complete chromosome sequence.</title>
        <authorList>
            <person name="Borges F."/>
            <person name="Cailliez-Grimal C."/>
        </authorList>
    </citation>
    <scope>NUCLEOTIDE SEQUENCE [LARGE SCALE GENOMIC DNA]</scope>
    <source>
        <strain evidence="1 2">LMA28</strain>
        <plasmid evidence="2">Chromosome</plasmid>
    </source>
</reference>
<protein>
    <submittedName>
        <fullName evidence="1">Uncharacterized protein</fullName>
    </submittedName>
</protein>
<name>A0A1Z5AX95_CARML</name>
<accession>A0A1Z5AX95</accession>
<evidence type="ECO:0000313" key="2">
    <source>
        <dbReference type="Proteomes" id="UP000464233"/>
    </source>
</evidence>
<reference evidence="1 2" key="2">
    <citation type="submission" date="2015-04" db="EMBL/GenBank/DDBJ databases">
        <title>Carnobacterium maltaromaticum LMA28 plasmids.</title>
        <authorList>
            <person name="Cailliez-Grimal C."/>
            <person name="Iskandar C."/>
        </authorList>
    </citation>
    <scope>NUCLEOTIDE SEQUENCE [LARGE SCALE GENOMIC DNA]</scope>
    <source>
        <strain evidence="1 2">LMA28</strain>
        <plasmid evidence="2">Chromosome</plasmid>
    </source>
</reference>
<proteinExistence type="predicted"/>
<dbReference type="AlphaFoldDB" id="A0A1Z5AX95"/>
<dbReference type="Proteomes" id="UP000464233">
    <property type="component" value="Plasmid LMA_pa"/>
</dbReference>
<gene>
    <name evidence="1" type="ORF">BN424_pa0027</name>
</gene>
<sequence>MLILSIIINSLLMLYVISVKNEIKQMEKNKKIHAEVAMDLLEYELRKRNVKSYLSNRQEFTVEQKESIEILRGVGILIYYIMDKNTKDSVKYFGLANWEKYPKYKKYHF</sequence>
<evidence type="ECO:0000313" key="1">
    <source>
        <dbReference type="EMBL" id="CRI06692.1"/>
    </source>
</evidence>
<organism evidence="1 2">
    <name type="scientific">Carnobacterium maltaromaticum</name>
    <name type="common">Carnobacterium piscicola</name>
    <dbReference type="NCBI Taxonomy" id="2751"/>
    <lineage>
        <taxon>Bacteria</taxon>
        <taxon>Bacillati</taxon>
        <taxon>Bacillota</taxon>
        <taxon>Bacilli</taxon>
        <taxon>Lactobacillales</taxon>
        <taxon>Carnobacteriaceae</taxon>
        <taxon>Carnobacterium</taxon>
    </lineage>
</organism>
<geneLocation type="plasmid" evidence="1">
    <name>LMA_pa</name>
</geneLocation>
<dbReference type="EMBL" id="LN846932">
    <property type="protein sequence ID" value="CRI06692.1"/>
    <property type="molecule type" value="Genomic_DNA"/>
</dbReference>
<keyword evidence="1" id="KW-0614">Plasmid</keyword>